<sequence>MKTLYLFFFLLISNFIYSQSITDYHLGDNFTSSEDMIFTRVGNLDGVIFIYTDDDDKIISIGFVPSYDGFTPRHVEEKDFRDFMYNLRKMYSTDFDRNIQNWRKKHHYVARLDKDTKLVVTIDDFTESSYARLSMMINRVKK</sequence>
<dbReference type="Proteomes" id="UP000678679">
    <property type="component" value="Chromosome 1"/>
</dbReference>
<proteinExistence type="predicted"/>
<name>A0AAX1N6S3_9BACT</name>
<evidence type="ECO:0000313" key="2">
    <source>
        <dbReference type="Proteomes" id="UP000678679"/>
    </source>
</evidence>
<dbReference type="KEGG" id="fya:KMW28_06010"/>
<gene>
    <name evidence="1" type="ORF">KMW28_06010</name>
</gene>
<dbReference type="EMBL" id="CP076132">
    <property type="protein sequence ID" value="QWG03132.1"/>
    <property type="molecule type" value="Genomic_DNA"/>
</dbReference>
<dbReference type="AlphaFoldDB" id="A0AAX1N6S3"/>
<reference evidence="1 2" key="1">
    <citation type="submission" date="2021-05" db="EMBL/GenBank/DDBJ databases">
        <title>Comparative genomic studies on the polysaccharide-degrading batcterial strains of the Flammeovirga genus.</title>
        <authorList>
            <person name="Zewei F."/>
            <person name="Zheng Z."/>
            <person name="Yu L."/>
            <person name="Ruyue G."/>
            <person name="Yanhong M."/>
            <person name="Yuanyuan C."/>
            <person name="Jingyan G."/>
            <person name="Wenjun H."/>
        </authorList>
    </citation>
    <scope>NUCLEOTIDE SEQUENCE [LARGE SCALE GENOMIC DNA]</scope>
    <source>
        <strain evidence="1 2">NBRC:100898</strain>
    </source>
</reference>
<dbReference type="RefSeq" id="WP_169664177.1">
    <property type="nucleotide sequence ID" value="NZ_CP076132.1"/>
</dbReference>
<accession>A0AAX1N6S3</accession>
<organism evidence="1 2">
    <name type="scientific">Flammeovirga yaeyamensis</name>
    <dbReference type="NCBI Taxonomy" id="367791"/>
    <lineage>
        <taxon>Bacteria</taxon>
        <taxon>Pseudomonadati</taxon>
        <taxon>Bacteroidota</taxon>
        <taxon>Cytophagia</taxon>
        <taxon>Cytophagales</taxon>
        <taxon>Flammeovirgaceae</taxon>
        <taxon>Flammeovirga</taxon>
    </lineage>
</organism>
<keyword evidence="2" id="KW-1185">Reference proteome</keyword>
<protein>
    <submittedName>
        <fullName evidence="1">Uncharacterized protein</fullName>
    </submittedName>
</protein>
<evidence type="ECO:0000313" key="1">
    <source>
        <dbReference type="EMBL" id="QWG03132.1"/>
    </source>
</evidence>